<feature type="region of interest" description="Disordered" evidence="1">
    <location>
        <begin position="1"/>
        <end position="21"/>
    </location>
</feature>
<dbReference type="Proteomes" id="UP000317421">
    <property type="component" value="Unassembled WGS sequence"/>
</dbReference>
<accession>A0A5C6AIR8</accession>
<protein>
    <submittedName>
        <fullName evidence="2">Uncharacterized protein</fullName>
    </submittedName>
</protein>
<gene>
    <name evidence="2" type="ORF">Pla108_22900</name>
</gene>
<evidence type="ECO:0000256" key="1">
    <source>
        <dbReference type="SAM" id="MobiDB-lite"/>
    </source>
</evidence>
<evidence type="ECO:0000313" key="3">
    <source>
        <dbReference type="Proteomes" id="UP000317421"/>
    </source>
</evidence>
<keyword evidence="3" id="KW-1185">Reference proteome</keyword>
<organism evidence="2 3">
    <name type="scientific">Botrimarina colliarenosi</name>
    <dbReference type="NCBI Taxonomy" id="2528001"/>
    <lineage>
        <taxon>Bacteria</taxon>
        <taxon>Pseudomonadati</taxon>
        <taxon>Planctomycetota</taxon>
        <taxon>Planctomycetia</taxon>
        <taxon>Pirellulales</taxon>
        <taxon>Lacipirellulaceae</taxon>
        <taxon>Botrimarina</taxon>
    </lineage>
</organism>
<evidence type="ECO:0000313" key="2">
    <source>
        <dbReference type="EMBL" id="TWT98133.1"/>
    </source>
</evidence>
<dbReference type="AlphaFoldDB" id="A0A5C6AIR8"/>
<dbReference type="EMBL" id="SJPR01000002">
    <property type="protein sequence ID" value="TWT98133.1"/>
    <property type="molecule type" value="Genomic_DNA"/>
</dbReference>
<reference evidence="2 3" key="1">
    <citation type="submission" date="2019-02" db="EMBL/GenBank/DDBJ databases">
        <title>Deep-cultivation of Planctomycetes and their phenomic and genomic characterization uncovers novel biology.</title>
        <authorList>
            <person name="Wiegand S."/>
            <person name="Jogler M."/>
            <person name="Boedeker C."/>
            <person name="Pinto D."/>
            <person name="Vollmers J."/>
            <person name="Rivas-Marin E."/>
            <person name="Kohn T."/>
            <person name="Peeters S.H."/>
            <person name="Heuer A."/>
            <person name="Rast P."/>
            <person name="Oberbeckmann S."/>
            <person name="Bunk B."/>
            <person name="Jeske O."/>
            <person name="Meyerdierks A."/>
            <person name="Storesund J.E."/>
            <person name="Kallscheuer N."/>
            <person name="Luecker S."/>
            <person name="Lage O.M."/>
            <person name="Pohl T."/>
            <person name="Merkel B.J."/>
            <person name="Hornburger P."/>
            <person name="Mueller R.-W."/>
            <person name="Bruemmer F."/>
            <person name="Labrenz M."/>
            <person name="Spormann A.M."/>
            <person name="Op Den Camp H."/>
            <person name="Overmann J."/>
            <person name="Amann R."/>
            <person name="Jetten M.S.M."/>
            <person name="Mascher T."/>
            <person name="Medema M.H."/>
            <person name="Devos D.P."/>
            <person name="Kaster A.-K."/>
            <person name="Ovreas L."/>
            <person name="Rohde M."/>
            <person name="Galperin M.Y."/>
            <person name="Jogler C."/>
        </authorList>
    </citation>
    <scope>NUCLEOTIDE SEQUENCE [LARGE SCALE GENOMIC DNA]</scope>
    <source>
        <strain evidence="2 3">Pla108</strain>
    </source>
</reference>
<name>A0A5C6AIR8_9BACT</name>
<feature type="compositionally biased region" description="Low complexity" evidence="1">
    <location>
        <begin position="10"/>
        <end position="20"/>
    </location>
</feature>
<comment type="caution">
    <text evidence="2">The sequence shown here is derived from an EMBL/GenBank/DDBJ whole genome shotgun (WGS) entry which is preliminary data.</text>
</comment>
<sequence>MAKPSKPSNGAGASAAAATAVRGNMEVVPVRKQVVDEVARILRSRGFSGYSGTQGRTSK</sequence>
<proteinExistence type="predicted"/>